<dbReference type="AlphaFoldDB" id="A0A1I2EJ22"/>
<dbReference type="RefSeq" id="WP_091662583.1">
    <property type="nucleotide sequence ID" value="NZ_FONT01000006.1"/>
</dbReference>
<evidence type="ECO:0000256" key="1">
    <source>
        <dbReference type="SAM" id="SignalP"/>
    </source>
</evidence>
<name>A0A1I2EJ22_9BACI</name>
<feature type="signal peptide" evidence="1">
    <location>
        <begin position="1"/>
        <end position="20"/>
    </location>
</feature>
<evidence type="ECO:0000313" key="4">
    <source>
        <dbReference type="Proteomes" id="UP000199516"/>
    </source>
</evidence>
<dbReference type="GO" id="GO:0030288">
    <property type="term" value="C:outer membrane-bounded periplasmic space"/>
    <property type="evidence" value="ECO:0007669"/>
    <property type="project" value="TreeGrafter"/>
</dbReference>
<dbReference type="EMBL" id="FONT01000006">
    <property type="protein sequence ID" value="SFE92411.1"/>
    <property type="molecule type" value="Genomic_DNA"/>
</dbReference>
<accession>A0A1I2EJ22</accession>
<dbReference type="InterPro" id="IPR013486">
    <property type="entry name" value="SpoIID/LytB"/>
</dbReference>
<protein>
    <submittedName>
        <fullName evidence="3">Stage II sporulation protein D</fullName>
    </submittedName>
</protein>
<sequence length="459" mass="51282">MYKKLTMFLLALCVILWPAAKDTEASAPEDLYTEPITVKLVPSSIFNASIQGSYELIDLKDGKKINIDSSVQFRYAKDKVVVKITDDNMIESTTGYVLQESPRSTNNYVNLTSVLRAGSSFQETSYRGSFVIKPAEENKEERLQLFNVLDIEDYLKGVVPREMSASWPKEALKAQAVAARNYAKVNMDSNRFLYDTVQHQVYHGRSGEDSRSNEAITETRGLYATYNGSLINAYFHASSGGYTDNSENAWSSKVPYIRAVKDPYDNHSANPNTSWTTTVTRDAADEAIFPSEDWEMASLEILEKSEAGRVQQMRATAIHTSTGEEKVKVLPEGSSPDSIRWALGTNLKSTMFTIKENNPGSVKVKMSDGSEQSFESVMGMNMRQKDGSDQPIAYENLAVRTPDGIEYSNTAPATYEFNGKGWGHGLGLSQWGAYKMAQEGKTFREILKHYYTGIEIVNR</sequence>
<evidence type="ECO:0000259" key="2">
    <source>
        <dbReference type="Pfam" id="PF08486"/>
    </source>
</evidence>
<keyword evidence="4" id="KW-1185">Reference proteome</keyword>
<dbReference type="STRING" id="930128.SAMN05192532_10614"/>
<dbReference type="InterPro" id="IPR051922">
    <property type="entry name" value="Bact_Sporulation_Assoc"/>
</dbReference>
<keyword evidence="1" id="KW-0732">Signal</keyword>
<dbReference type="PANTHER" id="PTHR30032">
    <property type="entry name" value="N-ACETYLMURAMOYL-L-ALANINE AMIDASE-RELATED"/>
    <property type="match status" value="1"/>
</dbReference>
<dbReference type="GO" id="GO:0030435">
    <property type="term" value="P:sporulation resulting in formation of a cellular spore"/>
    <property type="evidence" value="ECO:0007669"/>
    <property type="project" value="InterPro"/>
</dbReference>
<dbReference type="Pfam" id="PF08486">
    <property type="entry name" value="SpoIID"/>
    <property type="match status" value="1"/>
</dbReference>
<reference evidence="3 4" key="1">
    <citation type="submission" date="2016-10" db="EMBL/GenBank/DDBJ databases">
        <authorList>
            <person name="de Groot N.N."/>
        </authorList>
    </citation>
    <scope>NUCLEOTIDE SEQUENCE [LARGE SCALE GENOMIC DNA]</scope>
    <source>
        <strain evidence="3 4">DSM 23995</strain>
    </source>
</reference>
<dbReference type="PANTHER" id="PTHR30032:SF4">
    <property type="entry name" value="AMIDASE ENHANCER"/>
    <property type="match status" value="1"/>
</dbReference>
<dbReference type="InterPro" id="IPR013693">
    <property type="entry name" value="SpoIID/LytB_N"/>
</dbReference>
<feature type="domain" description="Sporulation stage II protein D amidase enhancer LytB N-terminal" evidence="2">
    <location>
        <begin position="140"/>
        <end position="226"/>
    </location>
</feature>
<evidence type="ECO:0000313" key="3">
    <source>
        <dbReference type="EMBL" id="SFE92411.1"/>
    </source>
</evidence>
<dbReference type="OrthoDB" id="9794671at2"/>
<feature type="chain" id="PRO_5039121481" evidence="1">
    <location>
        <begin position="21"/>
        <end position="459"/>
    </location>
</feature>
<organism evidence="3 4">
    <name type="scientific">Alteribacillus iranensis</name>
    <dbReference type="NCBI Taxonomy" id="930128"/>
    <lineage>
        <taxon>Bacteria</taxon>
        <taxon>Bacillati</taxon>
        <taxon>Bacillota</taxon>
        <taxon>Bacilli</taxon>
        <taxon>Bacillales</taxon>
        <taxon>Bacillaceae</taxon>
        <taxon>Alteribacillus</taxon>
    </lineage>
</organism>
<dbReference type="NCBIfam" id="TIGR02669">
    <property type="entry name" value="SpoIID_LytB"/>
    <property type="match status" value="1"/>
</dbReference>
<proteinExistence type="predicted"/>
<dbReference type="Proteomes" id="UP000199516">
    <property type="component" value="Unassembled WGS sequence"/>
</dbReference>
<gene>
    <name evidence="3" type="ORF">SAMN05192532_10614</name>
</gene>